<comment type="caution">
    <text evidence="1">The sequence shown here is derived from an EMBL/GenBank/DDBJ whole genome shotgun (WGS) entry which is preliminary data.</text>
</comment>
<dbReference type="InterPro" id="IPR025633">
    <property type="entry name" value="DUF4291"/>
</dbReference>
<reference evidence="1" key="1">
    <citation type="submission" date="2022-10" db="EMBL/GenBank/DDBJ databases">
        <title>Chryseobacterium sp. nov., a novel bacterial species.</title>
        <authorList>
            <person name="Cao Y."/>
        </authorList>
    </citation>
    <scope>NUCLEOTIDE SEQUENCE</scope>
    <source>
        <strain evidence="1">CCTCC AB2015118</strain>
    </source>
</reference>
<sequence length="182" mass="21963">MKLKLKKYKEQLQDWPQKGHYIMAQYDDEKIIVYQSYRKEIGEFAIQNQYFGGAFSLERMTWIKPNFLWMMYRNGWGTKEGQEYVLAIHLKMDAFKKYLENAVYSSYNERLELSKEEWQNQVKESSARLQWDPDHDPFGNKLERRAIQIGLRNDLIKSFAQEDIILIENFRFCERATSVCFK</sequence>
<dbReference type="PANTHER" id="PTHR38567">
    <property type="entry name" value="DUF4291 DOMAIN-CONTAINING PROTEIN"/>
    <property type="match status" value="1"/>
</dbReference>
<evidence type="ECO:0000313" key="1">
    <source>
        <dbReference type="EMBL" id="MCX8522674.1"/>
    </source>
</evidence>
<organism evidence="1 2">
    <name type="scientific">Chryseobacterium formosus</name>
    <dbReference type="NCBI Taxonomy" id="1537363"/>
    <lineage>
        <taxon>Bacteria</taxon>
        <taxon>Pseudomonadati</taxon>
        <taxon>Bacteroidota</taxon>
        <taxon>Flavobacteriia</taxon>
        <taxon>Flavobacteriales</taxon>
        <taxon>Weeksellaceae</taxon>
        <taxon>Chryseobacterium group</taxon>
        <taxon>Chryseobacterium</taxon>
    </lineage>
</organism>
<name>A0ABT3XKL8_9FLAO</name>
<dbReference type="EMBL" id="JAOVZW010000001">
    <property type="protein sequence ID" value="MCX8522674.1"/>
    <property type="molecule type" value="Genomic_DNA"/>
</dbReference>
<accession>A0ABT3XKL8</accession>
<dbReference type="Pfam" id="PF14124">
    <property type="entry name" value="DUF4291"/>
    <property type="match status" value="1"/>
</dbReference>
<evidence type="ECO:0000313" key="2">
    <source>
        <dbReference type="Proteomes" id="UP001073122"/>
    </source>
</evidence>
<gene>
    <name evidence="1" type="ORF">OF897_01900</name>
</gene>
<dbReference type="Proteomes" id="UP001073122">
    <property type="component" value="Unassembled WGS sequence"/>
</dbReference>
<dbReference type="RefSeq" id="WP_267263995.1">
    <property type="nucleotide sequence ID" value="NZ_JAOVZW010000001.1"/>
</dbReference>
<proteinExistence type="predicted"/>
<keyword evidence="2" id="KW-1185">Reference proteome</keyword>
<protein>
    <submittedName>
        <fullName evidence="1">DUF4291 domain-containing protein</fullName>
    </submittedName>
</protein>
<dbReference type="PANTHER" id="PTHR38567:SF1">
    <property type="entry name" value="DUF4291 DOMAIN-CONTAINING PROTEIN"/>
    <property type="match status" value="1"/>
</dbReference>